<sequence>MIRSKLWNNDKIKIKKHKLKGNLNAINKAAKNSFKFHRIKDIPDHGKRLPGPRKVDPQEVFYFPPTTHRRPMEASSDSPPSRGYMNTIHPHIHSDTRIVCYADDITI</sequence>
<reference evidence="2 3" key="1">
    <citation type="submission" date="2021-06" db="EMBL/GenBank/DDBJ databases">
        <title>Caerostris darwini draft genome.</title>
        <authorList>
            <person name="Kono N."/>
            <person name="Arakawa K."/>
        </authorList>
    </citation>
    <scope>NUCLEOTIDE SEQUENCE [LARGE SCALE GENOMIC DNA]</scope>
</reference>
<keyword evidence="3" id="KW-1185">Reference proteome</keyword>
<dbReference type="AlphaFoldDB" id="A0AAV4PS71"/>
<proteinExistence type="predicted"/>
<evidence type="ECO:0008006" key="4">
    <source>
        <dbReference type="Google" id="ProtNLM"/>
    </source>
</evidence>
<feature type="region of interest" description="Disordered" evidence="1">
    <location>
        <begin position="42"/>
        <end position="89"/>
    </location>
</feature>
<dbReference type="EMBL" id="BPLQ01003263">
    <property type="protein sequence ID" value="GIX99006.1"/>
    <property type="molecule type" value="Genomic_DNA"/>
</dbReference>
<accession>A0AAV4PS71</accession>
<protein>
    <recommendedName>
        <fullName evidence="4">Reverse transcriptase domain-containing protein</fullName>
    </recommendedName>
</protein>
<evidence type="ECO:0000313" key="3">
    <source>
        <dbReference type="Proteomes" id="UP001054837"/>
    </source>
</evidence>
<gene>
    <name evidence="2" type="ORF">CDAR_518791</name>
</gene>
<feature type="compositionally biased region" description="Basic and acidic residues" evidence="1">
    <location>
        <begin position="42"/>
        <end position="57"/>
    </location>
</feature>
<organism evidence="2 3">
    <name type="scientific">Caerostris darwini</name>
    <dbReference type="NCBI Taxonomy" id="1538125"/>
    <lineage>
        <taxon>Eukaryota</taxon>
        <taxon>Metazoa</taxon>
        <taxon>Ecdysozoa</taxon>
        <taxon>Arthropoda</taxon>
        <taxon>Chelicerata</taxon>
        <taxon>Arachnida</taxon>
        <taxon>Araneae</taxon>
        <taxon>Araneomorphae</taxon>
        <taxon>Entelegynae</taxon>
        <taxon>Araneoidea</taxon>
        <taxon>Araneidae</taxon>
        <taxon>Caerostris</taxon>
    </lineage>
</organism>
<dbReference type="Proteomes" id="UP001054837">
    <property type="component" value="Unassembled WGS sequence"/>
</dbReference>
<name>A0AAV4PS71_9ARAC</name>
<comment type="caution">
    <text evidence="2">The sequence shown here is derived from an EMBL/GenBank/DDBJ whole genome shotgun (WGS) entry which is preliminary data.</text>
</comment>
<evidence type="ECO:0000313" key="2">
    <source>
        <dbReference type="EMBL" id="GIX99006.1"/>
    </source>
</evidence>
<evidence type="ECO:0000256" key="1">
    <source>
        <dbReference type="SAM" id="MobiDB-lite"/>
    </source>
</evidence>